<dbReference type="SUPFAM" id="SSF51695">
    <property type="entry name" value="PLC-like phosphodiesterases"/>
    <property type="match status" value="1"/>
</dbReference>
<sequence>MITLMMILNLLNVFNDVEVYAHRGASTIAPEHTIDAYDQAINYGADYIEIDLRMTKDNRIVAMHDQTVDRTTDGKGHISDLTLEEVKRLDAGSWFSPKFAGSEVPTLSEIFNRYGNSVKYYIETRVVNDKPVMEDDVQNMIKKYNIKTENIMFQSWYKSSLLKIDDKYKRIKLYSEPFSAINLEHIATYADGIGNEANYYDRFTLLKLKLLNLEGHAFFYENEHEMTGRMKQLGVDGIFTNYIQYQP</sequence>
<dbReference type="PROSITE" id="PS51704">
    <property type="entry name" value="GP_PDE"/>
    <property type="match status" value="1"/>
</dbReference>
<dbReference type="PANTHER" id="PTHR46211">
    <property type="entry name" value="GLYCEROPHOSPHORYL DIESTER PHOSPHODIESTERASE"/>
    <property type="match status" value="1"/>
</dbReference>
<reference evidence="2 3" key="1">
    <citation type="submission" date="2022-04" db="EMBL/GenBank/DDBJ databases">
        <title>Halobacillus sp. isolated from saltern.</title>
        <authorList>
            <person name="Won M."/>
            <person name="Lee C.-M."/>
            <person name="Woen H.-Y."/>
            <person name="Kwon S.-W."/>
        </authorList>
    </citation>
    <scope>NUCLEOTIDE SEQUENCE [LARGE SCALE GENOMIC DNA]</scope>
    <source>
        <strain evidence="2 3">SSTM10-2</strain>
    </source>
</reference>
<dbReference type="InterPro" id="IPR030395">
    <property type="entry name" value="GP_PDE_dom"/>
</dbReference>
<organism evidence="2 3">
    <name type="scientific">Halobacillus shinanisalinarum</name>
    <dbReference type="NCBI Taxonomy" id="2932258"/>
    <lineage>
        <taxon>Bacteria</taxon>
        <taxon>Bacillati</taxon>
        <taxon>Bacillota</taxon>
        <taxon>Bacilli</taxon>
        <taxon>Bacillales</taxon>
        <taxon>Bacillaceae</taxon>
        <taxon>Halobacillus</taxon>
    </lineage>
</organism>
<protein>
    <submittedName>
        <fullName evidence="2">Glycerophosphodiester phosphodiesterase</fullName>
    </submittedName>
</protein>
<dbReference type="InterPro" id="IPR017946">
    <property type="entry name" value="PLC-like_Pdiesterase_TIM-brl"/>
</dbReference>
<dbReference type="RefSeq" id="WP_244754077.1">
    <property type="nucleotide sequence ID" value="NZ_CP095074.1"/>
</dbReference>
<proteinExistence type="predicted"/>
<dbReference type="Gene3D" id="3.20.20.190">
    <property type="entry name" value="Phosphatidylinositol (PI) phosphodiesterase"/>
    <property type="match status" value="1"/>
</dbReference>
<name>A0ABY4H3D0_9BACI</name>
<dbReference type="EMBL" id="CP095074">
    <property type="protein sequence ID" value="UOQ94415.1"/>
    <property type="molecule type" value="Genomic_DNA"/>
</dbReference>
<accession>A0ABY4H3D0</accession>
<feature type="domain" description="GP-PDE" evidence="1">
    <location>
        <begin position="17"/>
        <end position="247"/>
    </location>
</feature>
<keyword evidence="3" id="KW-1185">Reference proteome</keyword>
<evidence type="ECO:0000313" key="3">
    <source>
        <dbReference type="Proteomes" id="UP000831880"/>
    </source>
</evidence>
<gene>
    <name evidence="2" type="ORF">MUO14_05525</name>
</gene>
<dbReference type="PANTHER" id="PTHR46211:SF7">
    <property type="entry name" value="GLYCEROPHOSPHODIESTER PHOSPHODIESTERASE"/>
    <property type="match status" value="1"/>
</dbReference>
<evidence type="ECO:0000259" key="1">
    <source>
        <dbReference type="PROSITE" id="PS51704"/>
    </source>
</evidence>
<dbReference type="Proteomes" id="UP000831880">
    <property type="component" value="Chromosome"/>
</dbReference>
<dbReference type="Pfam" id="PF03009">
    <property type="entry name" value="GDPD"/>
    <property type="match status" value="1"/>
</dbReference>
<evidence type="ECO:0000313" key="2">
    <source>
        <dbReference type="EMBL" id="UOQ94415.1"/>
    </source>
</evidence>